<feature type="transmembrane region" description="Helical" evidence="13">
    <location>
        <begin position="6"/>
        <end position="22"/>
    </location>
</feature>
<dbReference type="RefSeq" id="WP_104522558.1">
    <property type="nucleotide sequence ID" value="NZ_NHRY01000269.1"/>
</dbReference>
<sequence length="254" mass="27376">MRFDWTTLLLQTVNLLVLVWLLRRFLFRPVMAIIAARKRAAEALLADAEAARAAARSEAEGVASRRKSLAAEGDHILADAHASAEAERTELLSQARQEAARTQQAAEATLDQERARIRRALEAEARQLAVTIAARLLARLPPQAATAALLDMLDAWLATLPAATLGNLTGTGETLEVATAAPLDEAAQASCVAMLRRRLGDSLRLRFVGDPALIAGVELRGPHARLSNTWRADLDRIAEELAKDEQSLVPCASG</sequence>
<dbReference type="AlphaFoldDB" id="A0A2S6MW02"/>
<keyword evidence="5 13" id="KW-0375">Hydrogen ion transport</keyword>
<dbReference type="OrthoDB" id="466272at2"/>
<gene>
    <name evidence="13" type="primary">atpF</name>
    <name evidence="15" type="ORF">CCS01_29745</name>
</gene>
<evidence type="ECO:0000256" key="8">
    <source>
        <dbReference type="ARBA" id="ARBA00023136"/>
    </source>
</evidence>
<dbReference type="InterPro" id="IPR050059">
    <property type="entry name" value="ATP_synthase_B_chain"/>
</dbReference>
<keyword evidence="13" id="KW-1003">Cell membrane</keyword>
<evidence type="ECO:0000256" key="5">
    <source>
        <dbReference type="ARBA" id="ARBA00022781"/>
    </source>
</evidence>
<dbReference type="Pfam" id="PF00430">
    <property type="entry name" value="ATP-synt_B"/>
    <property type="match status" value="1"/>
</dbReference>
<keyword evidence="2 13" id="KW-0813">Transport</keyword>
<evidence type="ECO:0000256" key="13">
    <source>
        <dbReference type="HAMAP-Rule" id="MF_01398"/>
    </source>
</evidence>
<evidence type="ECO:0000256" key="2">
    <source>
        <dbReference type="ARBA" id="ARBA00022448"/>
    </source>
</evidence>
<evidence type="ECO:0000313" key="16">
    <source>
        <dbReference type="Proteomes" id="UP000239724"/>
    </source>
</evidence>
<comment type="caution">
    <text evidence="15">The sequence shown here is derived from an EMBL/GenBank/DDBJ whole genome shotgun (WGS) entry which is preliminary data.</text>
</comment>
<keyword evidence="16" id="KW-1185">Reference proteome</keyword>
<dbReference type="CDD" id="cd06503">
    <property type="entry name" value="ATP-synt_Fo_b"/>
    <property type="match status" value="1"/>
</dbReference>
<dbReference type="GO" id="GO:0046933">
    <property type="term" value="F:proton-transporting ATP synthase activity, rotational mechanism"/>
    <property type="evidence" value="ECO:0007669"/>
    <property type="project" value="UniProtKB-UniRule"/>
</dbReference>
<dbReference type="GO" id="GO:0045259">
    <property type="term" value="C:proton-transporting ATP synthase complex"/>
    <property type="evidence" value="ECO:0007669"/>
    <property type="project" value="UniProtKB-KW"/>
</dbReference>
<evidence type="ECO:0000256" key="6">
    <source>
        <dbReference type="ARBA" id="ARBA00022989"/>
    </source>
</evidence>
<comment type="similarity">
    <text evidence="1 13">Belongs to the ATPase B chain family.</text>
</comment>
<evidence type="ECO:0000256" key="4">
    <source>
        <dbReference type="ARBA" id="ARBA00022692"/>
    </source>
</evidence>
<evidence type="ECO:0000256" key="11">
    <source>
        <dbReference type="ARBA" id="ARBA00025614"/>
    </source>
</evidence>
<keyword evidence="9 13" id="KW-0066">ATP synthesis</keyword>
<comment type="function">
    <text evidence="11">Component of the F(0) channel, it forms part of the peripheral stalk, linking F(1) to F(0). The b'-subunit is a diverged and duplicated form of b found in plants and photosynthetic bacteria.</text>
</comment>
<proteinExistence type="inferred from homology"/>
<protein>
    <recommendedName>
        <fullName evidence="13">ATP synthase subunit b</fullName>
    </recommendedName>
    <alternativeName>
        <fullName evidence="13">ATP synthase F(0) sector subunit b</fullName>
    </alternativeName>
    <alternativeName>
        <fullName evidence="13">ATPase subunit I</fullName>
    </alternativeName>
    <alternativeName>
        <fullName evidence="13">F-type ATPase subunit b</fullName>
        <shortName evidence="13">F-ATPase subunit b</shortName>
    </alternativeName>
</protein>
<keyword evidence="4 13" id="KW-0812">Transmembrane</keyword>
<dbReference type="InterPro" id="IPR002146">
    <property type="entry name" value="ATP_synth_b/b'su_bac/chlpt"/>
</dbReference>
<evidence type="ECO:0000313" key="15">
    <source>
        <dbReference type="EMBL" id="PPQ26541.1"/>
    </source>
</evidence>
<dbReference type="EMBL" id="NHRY01000269">
    <property type="protein sequence ID" value="PPQ26541.1"/>
    <property type="molecule type" value="Genomic_DNA"/>
</dbReference>
<organism evidence="15 16">
    <name type="scientific">Rhodopila globiformis</name>
    <name type="common">Rhodopseudomonas globiformis</name>
    <dbReference type="NCBI Taxonomy" id="1071"/>
    <lineage>
        <taxon>Bacteria</taxon>
        <taxon>Pseudomonadati</taxon>
        <taxon>Pseudomonadota</taxon>
        <taxon>Alphaproteobacteria</taxon>
        <taxon>Acetobacterales</taxon>
        <taxon>Acetobacteraceae</taxon>
        <taxon>Rhodopila</taxon>
    </lineage>
</organism>
<evidence type="ECO:0000256" key="12">
    <source>
        <dbReference type="ARBA" id="ARBA00037847"/>
    </source>
</evidence>
<dbReference type="GO" id="GO:0046961">
    <property type="term" value="F:proton-transporting ATPase activity, rotational mechanism"/>
    <property type="evidence" value="ECO:0007669"/>
    <property type="project" value="TreeGrafter"/>
</dbReference>
<feature type="region of interest" description="Disordered" evidence="14">
    <location>
        <begin position="88"/>
        <end position="108"/>
    </location>
</feature>
<dbReference type="Proteomes" id="UP000239724">
    <property type="component" value="Unassembled WGS sequence"/>
</dbReference>
<evidence type="ECO:0000256" key="7">
    <source>
        <dbReference type="ARBA" id="ARBA00023065"/>
    </source>
</evidence>
<keyword evidence="7 13" id="KW-0406">Ion transport</keyword>
<dbReference type="PANTHER" id="PTHR33445:SF2">
    <property type="entry name" value="ATP SYNTHASE SUBUNIT B', CHLOROPLASTIC"/>
    <property type="match status" value="1"/>
</dbReference>
<comment type="function">
    <text evidence="10 13">F(1)F(0) ATP synthase produces ATP from ADP in the presence of a proton or sodium gradient. F-type ATPases consist of two structural domains, F(1) containing the extramembraneous catalytic core and F(0) containing the membrane proton channel, linked together by a central stalk and a peripheral stalk. During catalysis, ATP synthesis in the catalytic domain of F(1) is coupled via a rotary mechanism of the central stalk subunits to proton translocation.</text>
</comment>
<evidence type="ECO:0000256" key="1">
    <source>
        <dbReference type="ARBA" id="ARBA00005513"/>
    </source>
</evidence>
<keyword evidence="3 13" id="KW-0138">CF(0)</keyword>
<keyword evidence="6 13" id="KW-1133">Transmembrane helix</keyword>
<dbReference type="GO" id="GO:0012505">
    <property type="term" value="C:endomembrane system"/>
    <property type="evidence" value="ECO:0007669"/>
    <property type="project" value="UniProtKB-SubCell"/>
</dbReference>
<dbReference type="HAMAP" id="MF_01398">
    <property type="entry name" value="ATP_synth_b_bprime"/>
    <property type="match status" value="1"/>
</dbReference>
<evidence type="ECO:0000256" key="14">
    <source>
        <dbReference type="SAM" id="MobiDB-lite"/>
    </source>
</evidence>
<name>A0A2S6MW02_RHOGL</name>
<keyword evidence="8 13" id="KW-0472">Membrane</keyword>
<reference evidence="15 16" key="1">
    <citation type="journal article" date="2018" name="Arch. Microbiol.">
        <title>New insights into the metabolic potential of the phototrophic purple bacterium Rhodopila globiformis DSM 161(T) from its draft genome sequence and evidence for a vanadium-dependent nitrogenase.</title>
        <authorList>
            <person name="Imhoff J.F."/>
            <person name="Rahn T."/>
            <person name="Kunzel S."/>
            <person name="Neulinger S.C."/>
        </authorList>
    </citation>
    <scope>NUCLEOTIDE SEQUENCE [LARGE SCALE GENOMIC DNA]</scope>
    <source>
        <strain evidence="15 16">DSM 161</strain>
    </source>
</reference>
<evidence type="ECO:0000256" key="3">
    <source>
        <dbReference type="ARBA" id="ARBA00022547"/>
    </source>
</evidence>
<evidence type="ECO:0000256" key="9">
    <source>
        <dbReference type="ARBA" id="ARBA00023310"/>
    </source>
</evidence>
<comment type="subunit">
    <text evidence="13">F-type ATPases have 2 components, F(1) - the catalytic core - and F(0) - the membrane proton channel. F(1) has five subunits: alpha(3), beta(3), gamma(1), delta(1), epsilon(1). F(0) has three main subunits: a(1), b(2) and c(10-14). The alpha and beta chains form an alternating ring which encloses part of the gamma chain. F(1) is attached to F(0) by a central stalk formed by the gamma and epsilon chains, while a peripheral stalk is formed by the delta and b chains.</text>
</comment>
<dbReference type="GO" id="GO:0005886">
    <property type="term" value="C:plasma membrane"/>
    <property type="evidence" value="ECO:0007669"/>
    <property type="project" value="UniProtKB-SubCell"/>
</dbReference>
<evidence type="ECO:0000256" key="10">
    <source>
        <dbReference type="ARBA" id="ARBA00025198"/>
    </source>
</evidence>
<feature type="compositionally biased region" description="Low complexity" evidence="14">
    <location>
        <begin position="94"/>
        <end position="108"/>
    </location>
</feature>
<accession>A0A2S6MW02</accession>
<dbReference type="PANTHER" id="PTHR33445">
    <property type="entry name" value="ATP SYNTHASE SUBUNIT B', CHLOROPLASTIC"/>
    <property type="match status" value="1"/>
</dbReference>
<comment type="subcellular location">
    <subcellularLocation>
        <location evidence="13">Cell membrane</location>
        <topology evidence="13">Single-pass membrane protein</topology>
    </subcellularLocation>
    <subcellularLocation>
        <location evidence="12">Endomembrane system</location>
        <topology evidence="12">Single-pass membrane protein</topology>
    </subcellularLocation>
</comment>